<dbReference type="InterPro" id="IPR018935">
    <property type="entry name" value="RIO_kinase_CS"/>
</dbReference>
<dbReference type="Pfam" id="PF01163">
    <property type="entry name" value="RIO1"/>
    <property type="match status" value="1"/>
</dbReference>
<proteinExistence type="inferred from homology"/>
<feature type="compositionally biased region" description="Basic and acidic residues" evidence="19">
    <location>
        <begin position="145"/>
        <end position="166"/>
    </location>
</feature>
<dbReference type="GeneID" id="109407710"/>
<dbReference type="SUPFAM" id="SSF56112">
    <property type="entry name" value="Protein kinase-like (PK-like)"/>
    <property type="match status" value="1"/>
</dbReference>
<feature type="domain" description="RIO kinase" evidence="20">
    <location>
        <begin position="158"/>
        <end position="394"/>
    </location>
</feature>
<evidence type="ECO:0000256" key="17">
    <source>
        <dbReference type="ARBA" id="ARBA00048679"/>
    </source>
</evidence>
<keyword evidence="10" id="KW-0479">Metal-binding</keyword>
<dbReference type="EnsemblMetazoa" id="AALFPA23_021382.R31595">
    <property type="protein sequence ID" value="AALFPA23_021382.P31595"/>
    <property type="gene ID" value="AALFPA23_021382"/>
</dbReference>
<evidence type="ECO:0000256" key="12">
    <source>
        <dbReference type="ARBA" id="ARBA00022777"/>
    </source>
</evidence>
<keyword evidence="15" id="KW-0460">Magnesium</keyword>
<evidence type="ECO:0000256" key="9">
    <source>
        <dbReference type="ARBA" id="ARBA00022679"/>
    </source>
</evidence>
<feature type="region of interest" description="Disordered" evidence="19">
    <location>
        <begin position="486"/>
        <end position="567"/>
    </location>
</feature>
<comment type="cofactor">
    <cofactor evidence="1">
        <name>Mg(2+)</name>
        <dbReference type="ChEBI" id="CHEBI:18420"/>
    </cofactor>
</comment>
<comment type="similarity">
    <text evidence="3 18">Belongs to the protein kinase superfamily. RIO-type Ser/Thr kinase family.</text>
</comment>
<keyword evidence="9 18" id="KW-0808">Transferase</keyword>
<sequence>MSAGQFDDALEDTTETLNIISLKKPEAEVLVVEDELVAPPTVEVAIADAIFGNSRYRSEEQYSQDDEDYSGSDDEYYAFDVDNVRKNQAANMQQSHTNVQSSSQKVSNFQPADALFKKFTNKINVEKYEGPMALPNHAKNTLIETQRKADSDRLRSKDKQDRATAEQVMDPRTRMILFKLLNRDMICEINGCISTGKEANVYHATAKTGMDYAIKIFKTSILIFKDRDKYVTGEYRFRHGYSKHNPRKMVRTWAEKEMRNLVRMKKCDLPVPEPILLRSHVLVMEFIGKDGWPAPKLKDVELSGSKARELYRDAVEMMWAMYNKCKLVHADFSEFNLLFHNGKIVIIDVSQSVEHEHPHALEFLRKDCTNITDFFRKKDVSTMTVKELFDFITDPTITDANMEECLEKMSEKIANRSFDEFTEQQKVEEAIFKQIFIPKTLHDVYDIEKDIFEKKNKDELVYKTIAGLDANLKVAENPEILHDGHDQSAKAEAAPTQDISSESDSSSEDEEEGDEDSKKSAAVRAKNETAEERKARKKAVKDEKAEKRKTKVKKHVKKRKEKLGGKK</sequence>
<evidence type="ECO:0000256" key="8">
    <source>
        <dbReference type="ARBA" id="ARBA00022527"/>
    </source>
</evidence>
<dbReference type="CDD" id="cd05147">
    <property type="entry name" value="RIO1_euk"/>
    <property type="match status" value="1"/>
</dbReference>
<dbReference type="PANTHER" id="PTHR45723">
    <property type="entry name" value="SERINE/THREONINE-PROTEIN KINASE RIO1"/>
    <property type="match status" value="1"/>
</dbReference>
<evidence type="ECO:0000256" key="5">
    <source>
        <dbReference type="ARBA" id="ARBA00016038"/>
    </source>
</evidence>
<dbReference type="Gene3D" id="3.30.200.20">
    <property type="entry name" value="Phosphorylase Kinase, domain 1"/>
    <property type="match status" value="1"/>
</dbReference>
<dbReference type="InterPro" id="IPR011009">
    <property type="entry name" value="Kinase-like_dom_sf"/>
</dbReference>
<feature type="compositionally biased region" description="Basic and acidic residues" evidence="19">
    <location>
        <begin position="525"/>
        <end position="546"/>
    </location>
</feature>
<evidence type="ECO:0000256" key="13">
    <source>
        <dbReference type="ARBA" id="ARBA00022801"/>
    </source>
</evidence>
<reference evidence="22" key="1">
    <citation type="journal article" date="2015" name="Proc. Natl. Acad. Sci. U.S.A.">
        <title>Genome sequence of the Asian Tiger mosquito, Aedes albopictus, reveals insights into its biology, genetics, and evolution.</title>
        <authorList>
            <person name="Chen X.G."/>
            <person name="Jiang X."/>
            <person name="Gu J."/>
            <person name="Xu M."/>
            <person name="Wu Y."/>
            <person name="Deng Y."/>
            <person name="Zhang C."/>
            <person name="Bonizzoni M."/>
            <person name="Dermauw W."/>
            <person name="Vontas J."/>
            <person name="Armbruster P."/>
            <person name="Huang X."/>
            <person name="Yang Y."/>
            <person name="Zhang H."/>
            <person name="He W."/>
            <person name="Peng H."/>
            <person name="Liu Y."/>
            <person name="Wu K."/>
            <person name="Chen J."/>
            <person name="Lirakis M."/>
            <person name="Topalis P."/>
            <person name="Van Leeuwen T."/>
            <person name="Hall A.B."/>
            <person name="Jiang X."/>
            <person name="Thorpe C."/>
            <person name="Mueller R.L."/>
            <person name="Sun C."/>
            <person name="Waterhouse R.M."/>
            <person name="Yan G."/>
            <person name="Tu Z.J."/>
            <person name="Fang X."/>
            <person name="James A.A."/>
        </authorList>
    </citation>
    <scope>NUCLEOTIDE SEQUENCE [LARGE SCALE GENOMIC DNA]</scope>
    <source>
        <strain evidence="22">Foshan</strain>
    </source>
</reference>
<dbReference type="PROSITE" id="PS01245">
    <property type="entry name" value="RIO1"/>
    <property type="match status" value="1"/>
</dbReference>
<evidence type="ECO:0000313" key="21">
    <source>
        <dbReference type="EnsemblMetazoa" id="AALFPA23_021382.P31595"/>
    </source>
</evidence>
<keyword evidence="13" id="KW-0378">Hydrolase</keyword>
<evidence type="ECO:0000256" key="4">
    <source>
        <dbReference type="ARBA" id="ARBA00012513"/>
    </source>
</evidence>
<evidence type="ECO:0000256" key="7">
    <source>
        <dbReference type="ARBA" id="ARBA00022517"/>
    </source>
</evidence>
<dbReference type="PIRSF" id="PIRSF038147">
    <property type="entry name" value="Ser/Thr_PK_RIO1"/>
    <property type="match status" value="1"/>
</dbReference>
<feature type="region of interest" description="Disordered" evidence="19">
    <location>
        <begin position="144"/>
        <end position="166"/>
    </location>
</feature>
<evidence type="ECO:0000256" key="11">
    <source>
        <dbReference type="ARBA" id="ARBA00022741"/>
    </source>
</evidence>
<evidence type="ECO:0000256" key="2">
    <source>
        <dbReference type="ARBA" id="ARBA00004496"/>
    </source>
</evidence>
<evidence type="ECO:0000256" key="3">
    <source>
        <dbReference type="ARBA" id="ARBA00009196"/>
    </source>
</evidence>
<comment type="subcellular location">
    <subcellularLocation>
        <location evidence="2">Cytoplasm</location>
    </subcellularLocation>
</comment>
<keyword evidence="22" id="KW-1185">Reference proteome</keyword>
<dbReference type="InterPro" id="IPR017407">
    <property type="entry name" value="Ser/Thr_kinase_Rio1"/>
</dbReference>
<evidence type="ECO:0000256" key="10">
    <source>
        <dbReference type="ARBA" id="ARBA00022723"/>
    </source>
</evidence>
<evidence type="ECO:0000259" key="20">
    <source>
        <dbReference type="SMART" id="SM00090"/>
    </source>
</evidence>
<dbReference type="Proteomes" id="UP000069940">
    <property type="component" value="Unassembled WGS sequence"/>
</dbReference>
<dbReference type="RefSeq" id="XP_019536408.3">
    <property type="nucleotide sequence ID" value="XM_019680863.3"/>
</dbReference>
<keyword evidence="8 18" id="KW-0723">Serine/threonine-protein kinase</keyword>
<dbReference type="InterPro" id="IPR000687">
    <property type="entry name" value="RIO_kinase"/>
</dbReference>
<protein>
    <recommendedName>
        <fullName evidence="5 18">Serine/threonine-protein kinase RIO1</fullName>
        <ecNumber evidence="4 18">2.7.11.1</ecNumber>
    </recommendedName>
</protein>
<keyword evidence="7" id="KW-0690">Ribosome biogenesis</keyword>
<keyword evidence="12 18" id="KW-0418">Kinase</keyword>
<keyword evidence="6" id="KW-0963">Cytoplasm</keyword>
<dbReference type="SMART" id="SM00090">
    <property type="entry name" value="RIO"/>
    <property type="match status" value="1"/>
</dbReference>
<comment type="catalytic activity">
    <reaction evidence="16 18">
        <text>L-threonyl-[protein] + ATP = O-phospho-L-threonyl-[protein] + ADP + H(+)</text>
        <dbReference type="Rhea" id="RHEA:46608"/>
        <dbReference type="Rhea" id="RHEA-COMP:11060"/>
        <dbReference type="Rhea" id="RHEA-COMP:11605"/>
        <dbReference type="ChEBI" id="CHEBI:15378"/>
        <dbReference type="ChEBI" id="CHEBI:30013"/>
        <dbReference type="ChEBI" id="CHEBI:30616"/>
        <dbReference type="ChEBI" id="CHEBI:61977"/>
        <dbReference type="ChEBI" id="CHEBI:456216"/>
        <dbReference type="EC" id="2.7.11.1"/>
    </reaction>
</comment>
<dbReference type="InterPro" id="IPR018934">
    <property type="entry name" value="RIO_dom"/>
</dbReference>
<keyword evidence="14 18" id="KW-0067">ATP-binding</keyword>
<feature type="compositionally biased region" description="Basic residues" evidence="19">
    <location>
        <begin position="547"/>
        <end position="561"/>
    </location>
</feature>
<evidence type="ECO:0000256" key="14">
    <source>
        <dbReference type="ARBA" id="ARBA00022840"/>
    </source>
</evidence>
<reference evidence="21" key="2">
    <citation type="submission" date="2025-05" db="UniProtKB">
        <authorList>
            <consortium name="EnsemblMetazoa"/>
        </authorList>
    </citation>
    <scope>IDENTIFICATION</scope>
    <source>
        <strain evidence="21">Foshan</strain>
    </source>
</reference>
<accession>A0ABM1ZSZ1</accession>
<evidence type="ECO:0000256" key="6">
    <source>
        <dbReference type="ARBA" id="ARBA00022490"/>
    </source>
</evidence>
<dbReference type="Gene3D" id="1.10.510.10">
    <property type="entry name" value="Transferase(Phosphotransferase) domain 1"/>
    <property type="match status" value="1"/>
</dbReference>
<organism evidence="21 22">
    <name type="scientific">Aedes albopictus</name>
    <name type="common">Asian tiger mosquito</name>
    <name type="synonym">Stegomyia albopicta</name>
    <dbReference type="NCBI Taxonomy" id="7160"/>
    <lineage>
        <taxon>Eukaryota</taxon>
        <taxon>Metazoa</taxon>
        <taxon>Ecdysozoa</taxon>
        <taxon>Arthropoda</taxon>
        <taxon>Hexapoda</taxon>
        <taxon>Insecta</taxon>
        <taxon>Pterygota</taxon>
        <taxon>Neoptera</taxon>
        <taxon>Endopterygota</taxon>
        <taxon>Diptera</taxon>
        <taxon>Nematocera</taxon>
        <taxon>Culicoidea</taxon>
        <taxon>Culicidae</taxon>
        <taxon>Culicinae</taxon>
        <taxon>Aedini</taxon>
        <taxon>Aedes</taxon>
        <taxon>Stegomyia</taxon>
    </lineage>
</organism>
<keyword evidence="11 18" id="KW-0547">Nucleotide-binding</keyword>
<evidence type="ECO:0000256" key="16">
    <source>
        <dbReference type="ARBA" id="ARBA00047899"/>
    </source>
</evidence>
<evidence type="ECO:0000256" key="18">
    <source>
        <dbReference type="PIRNR" id="PIRNR038147"/>
    </source>
</evidence>
<evidence type="ECO:0000313" key="22">
    <source>
        <dbReference type="Proteomes" id="UP000069940"/>
    </source>
</evidence>
<feature type="compositionally biased region" description="Acidic residues" evidence="19">
    <location>
        <begin position="505"/>
        <end position="515"/>
    </location>
</feature>
<dbReference type="EC" id="2.7.11.1" evidence="4 18"/>
<dbReference type="InterPro" id="IPR051272">
    <property type="entry name" value="RIO-type_Ser/Thr_kinase"/>
</dbReference>
<evidence type="ECO:0000256" key="15">
    <source>
        <dbReference type="ARBA" id="ARBA00022842"/>
    </source>
</evidence>
<evidence type="ECO:0000256" key="19">
    <source>
        <dbReference type="SAM" id="MobiDB-lite"/>
    </source>
</evidence>
<comment type="catalytic activity">
    <reaction evidence="17 18">
        <text>L-seryl-[protein] + ATP = O-phospho-L-seryl-[protein] + ADP + H(+)</text>
        <dbReference type="Rhea" id="RHEA:17989"/>
        <dbReference type="Rhea" id="RHEA-COMP:9863"/>
        <dbReference type="Rhea" id="RHEA-COMP:11604"/>
        <dbReference type="ChEBI" id="CHEBI:15378"/>
        <dbReference type="ChEBI" id="CHEBI:29999"/>
        <dbReference type="ChEBI" id="CHEBI:30616"/>
        <dbReference type="ChEBI" id="CHEBI:83421"/>
        <dbReference type="ChEBI" id="CHEBI:456216"/>
        <dbReference type="EC" id="2.7.11.1"/>
    </reaction>
</comment>
<name>A0ABM1ZSZ1_AEDAL</name>
<evidence type="ECO:0000256" key="1">
    <source>
        <dbReference type="ARBA" id="ARBA00001946"/>
    </source>
</evidence>